<name>A0A6S7B636_9BURK</name>
<dbReference type="Proteomes" id="UP000494365">
    <property type="component" value="Unassembled WGS sequence"/>
</dbReference>
<accession>A0A6S7B636</accession>
<dbReference type="EMBL" id="CADIKK010000004">
    <property type="protein sequence ID" value="CAB3780673.1"/>
    <property type="molecule type" value="Genomic_DNA"/>
</dbReference>
<keyword evidence="2" id="KW-1185">Reference proteome</keyword>
<organism evidence="1 2">
    <name type="scientific">Paraburkholderia ultramafica</name>
    <dbReference type="NCBI Taxonomy" id="1544867"/>
    <lineage>
        <taxon>Bacteria</taxon>
        <taxon>Pseudomonadati</taxon>
        <taxon>Pseudomonadota</taxon>
        <taxon>Betaproteobacteria</taxon>
        <taxon>Burkholderiales</taxon>
        <taxon>Burkholderiaceae</taxon>
        <taxon>Paraburkholderia</taxon>
    </lineage>
</organism>
<reference evidence="1 2" key="1">
    <citation type="submission" date="2020-04" db="EMBL/GenBank/DDBJ databases">
        <authorList>
            <person name="De Canck E."/>
        </authorList>
    </citation>
    <scope>NUCLEOTIDE SEQUENCE [LARGE SCALE GENOMIC DNA]</scope>
    <source>
        <strain evidence="1 2">LMG 28614</strain>
    </source>
</reference>
<evidence type="ECO:0000313" key="1">
    <source>
        <dbReference type="EMBL" id="CAB3780673.1"/>
    </source>
</evidence>
<sequence>MSASTELLNTLAAQHPDIADLILSLHDIQEASRLACDKSSESIKVQVRT</sequence>
<dbReference type="RefSeq" id="WP_175148507.1">
    <property type="nucleotide sequence ID" value="NZ_CADIKK010000004.1"/>
</dbReference>
<protein>
    <submittedName>
        <fullName evidence="1">Uncharacterized protein</fullName>
    </submittedName>
</protein>
<dbReference type="AlphaFoldDB" id="A0A6S7B636"/>
<proteinExistence type="predicted"/>
<gene>
    <name evidence="1" type="ORF">LMG28614_01067</name>
</gene>
<evidence type="ECO:0000313" key="2">
    <source>
        <dbReference type="Proteomes" id="UP000494365"/>
    </source>
</evidence>